<dbReference type="AlphaFoldDB" id="A0A5E7IB19"/>
<gene>
    <name evidence="2" type="ORF">PS847_01438</name>
</gene>
<accession>A0A5E7IB19</accession>
<dbReference type="EMBL" id="CABVIC010000001">
    <property type="protein sequence ID" value="VVO73545.1"/>
    <property type="molecule type" value="Genomic_DNA"/>
</dbReference>
<dbReference type="Proteomes" id="UP000326067">
    <property type="component" value="Unassembled WGS sequence"/>
</dbReference>
<name>A0A5E7IB19_PSEFL</name>
<feature type="transmembrane region" description="Helical" evidence="1">
    <location>
        <begin position="264"/>
        <end position="283"/>
    </location>
</feature>
<evidence type="ECO:0000256" key="1">
    <source>
        <dbReference type="SAM" id="Phobius"/>
    </source>
</evidence>
<sequence length="434" mass="47310">MSEAVQKLASVLDGISGTIIEKYGSADAARSYPAVSTWAAHGRTAFGAAAEYENLANKLRSLADMEGRDQELLEAATLLASQAVYSAEHCQINGQNSSSTNELRLKAHNALNISLDGLMVMLSPLWDWRQVRHDLLPANVRKRLSGVSNQLDQLDVQSASLASKIELINEAHDAAVSLPSDLKYLKETHADIKIISEDAVKAKTLFGQSVDEGKNVLKELQGARDEAVEIVGKCDEAYRITTSAGLAGAFDKRAKDLNKSMARWVRLLVVSLVIAGVYSGFRISTLSEVLSNTTAGGVVIFSQLLISFFGLGAPLWVAWLSTKRVGQLFKLAEDYSYKATISKAYEGYRKEASKLDGRLEAQLFESAIDRLDELPLRLVEGGNHGSPYSEIFNSKEVQRLIQMIPELKDGIVAAVQSGFKKARREPEGGDHPSI</sequence>
<reference evidence="2 3" key="1">
    <citation type="submission" date="2019-09" db="EMBL/GenBank/DDBJ databases">
        <authorList>
            <person name="Chandra G."/>
            <person name="Truman W A."/>
        </authorList>
    </citation>
    <scope>NUCLEOTIDE SEQUENCE [LARGE SCALE GENOMIC DNA]</scope>
    <source>
        <strain evidence="2">PS847</strain>
    </source>
</reference>
<feature type="transmembrane region" description="Helical" evidence="1">
    <location>
        <begin position="295"/>
        <end position="320"/>
    </location>
</feature>
<evidence type="ECO:0000313" key="2">
    <source>
        <dbReference type="EMBL" id="VVO73545.1"/>
    </source>
</evidence>
<dbReference type="RefSeq" id="WP_150635599.1">
    <property type="nucleotide sequence ID" value="NZ_CABVIC010000001.1"/>
</dbReference>
<organism evidence="2 3">
    <name type="scientific">Pseudomonas fluorescens</name>
    <dbReference type="NCBI Taxonomy" id="294"/>
    <lineage>
        <taxon>Bacteria</taxon>
        <taxon>Pseudomonadati</taxon>
        <taxon>Pseudomonadota</taxon>
        <taxon>Gammaproteobacteria</taxon>
        <taxon>Pseudomonadales</taxon>
        <taxon>Pseudomonadaceae</taxon>
        <taxon>Pseudomonas</taxon>
    </lineage>
</organism>
<proteinExistence type="predicted"/>
<keyword evidence="1" id="KW-1133">Transmembrane helix</keyword>
<keyword evidence="1" id="KW-0812">Transmembrane</keyword>
<protein>
    <submittedName>
        <fullName evidence="2">Uncharacterized protein</fullName>
    </submittedName>
</protein>
<keyword evidence="1" id="KW-0472">Membrane</keyword>
<evidence type="ECO:0000313" key="3">
    <source>
        <dbReference type="Proteomes" id="UP000326067"/>
    </source>
</evidence>